<keyword evidence="7" id="KW-0378">Hydrolase</keyword>
<evidence type="ECO:0000256" key="2">
    <source>
        <dbReference type="ARBA" id="ARBA00012180"/>
    </source>
</evidence>
<evidence type="ECO:0000256" key="7">
    <source>
        <dbReference type="ARBA" id="ARBA00022801"/>
    </source>
</evidence>
<feature type="domain" description="Integrase catalytic" evidence="16">
    <location>
        <begin position="861"/>
        <end position="1019"/>
    </location>
</feature>
<dbReference type="Gene3D" id="1.10.340.70">
    <property type="match status" value="1"/>
</dbReference>
<dbReference type="EC" id="3.1.26.4" evidence="2"/>
<dbReference type="PANTHER" id="PTHR37984">
    <property type="entry name" value="PROTEIN CBG26694"/>
    <property type="match status" value="1"/>
</dbReference>
<dbReference type="Gene3D" id="2.40.70.10">
    <property type="entry name" value="Acid Proteases"/>
    <property type="match status" value="1"/>
</dbReference>
<dbReference type="InterPro" id="IPR043502">
    <property type="entry name" value="DNA/RNA_pol_sf"/>
</dbReference>
<organism evidence="17 18">
    <name type="scientific">Leptobrachium leishanense</name>
    <name type="common">Leishan spiny toad</name>
    <dbReference type="NCBI Taxonomy" id="445787"/>
    <lineage>
        <taxon>Eukaryota</taxon>
        <taxon>Metazoa</taxon>
        <taxon>Chordata</taxon>
        <taxon>Craniata</taxon>
        <taxon>Vertebrata</taxon>
        <taxon>Euteleostomi</taxon>
        <taxon>Amphibia</taxon>
        <taxon>Batrachia</taxon>
        <taxon>Anura</taxon>
        <taxon>Pelobatoidea</taxon>
        <taxon>Megophryidae</taxon>
        <taxon>Leptobrachium</taxon>
    </lineage>
</organism>
<dbReference type="AlphaFoldDB" id="A0A8C5QGZ7"/>
<evidence type="ECO:0000259" key="13">
    <source>
        <dbReference type="PROSITE" id="PS50175"/>
    </source>
</evidence>
<dbReference type="Pfam" id="PF00078">
    <property type="entry name" value="RVT_1"/>
    <property type="match status" value="1"/>
</dbReference>
<dbReference type="SUPFAM" id="SSF50630">
    <property type="entry name" value="Acid proteases"/>
    <property type="match status" value="1"/>
</dbReference>
<dbReference type="PROSITE" id="PS50994">
    <property type="entry name" value="INTEGRASE"/>
    <property type="match status" value="1"/>
</dbReference>
<evidence type="ECO:0000256" key="10">
    <source>
        <dbReference type="ARBA" id="ARBA00023268"/>
    </source>
</evidence>
<dbReference type="InterPro" id="IPR018061">
    <property type="entry name" value="Retropepsins"/>
</dbReference>
<dbReference type="GO" id="GO:0006310">
    <property type="term" value="P:DNA recombination"/>
    <property type="evidence" value="ECO:0007669"/>
    <property type="project" value="UniProtKB-KW"/>
</dbReference>
<keyword evidence="8" id="KW-0695">RNA-directed DNA polymerase</keyword>
<dbReference type="OrthoDB" id="8947436at2759"/>
<dbReference type="InterPro" id="IPR050951">
    <property type="entry name" value="Retrovirus_Pol_polyprotein"/>
</dbReference>
<feature type="domain" description="Reverse transcriptase" evidence="14">
    <location>
        <begin position="151"/>
        <end position="333"/>
    </location>
</feature>
<dbReference type="PROSITE" id="PS50879">
    <property type="entry name" value="RNASE_H_1"/>
    <property type="match status" value="1"/>
</dbReference>
<dbReference type="InterPro" id="IPR000477">
    <property type="entry name" value="RT_dom"/>
</dbReference>
<evidence type="ECO:0000256" key="4">
    <source>
        <dbReference type="ARBA" id="ARBA00022695"/>
    </source>
</evidence>
<dbReference type="Gene3D" id="3.10.10.10">
    <property type="entry name" value="HIV Type 1 Reverse Transcriptase, subunit A, domain 1"/>
    <property type="match status" value="1"/>
</dbReference>
<dbReference type="PANTHER" id="PTHR37984:SF5">
    <property type="entry name" value="PROTEIN NYNRIN-LIKE"/>
    <property type="match status" value="1"/>
</dbReference>
<dbReference type="PROSITE" id="PS50878">
    <property type="entry name" value="RT_POL"/>
    <property type="match status" value="1"/>
</dbReference>
<dbReference type="InterPro" id="IPR043128">
    <property type="entry name" value="Rev_trsase/Diguanyl_cyclase"/>
</dbReference>
<dbReference type="InterPro" id="IPR001995">
    <property type="entry name" value="Peptidase_A2_cat"/>
</dbReference>
<evidence type="ECO:0000256" key="1">
    <source>
        <dbReference type="ARBA" id="ARBA00010879"/>
    </source>
</evidence>
<evidence type="ECO:0000313" key="17">
    <source>
        <dbReference type="Ensembl" id="ENSLLEP00000036670.1"/>
    </source>
</evidence>
<dbReference type="InterPro" id="IPR041588">
    <property type="entry name" value="Integrase_H2C2"/>
</dbReference>
<keyword evidence="18" id="KW-1185">Reference proteome</keyword>
<dbReference type="Gene3D" id="3.30.420.10">
    <property type="entry name" value="Ribonuclease H-like superfamily/Ribonuclease H"/>
    <property type="match status" value="2"/>
</dbReference>
<proteinExistence type="inferred from homology"/>
<dbReference type="Proteomes" id="UP000694569">
    <property type="component" value="Unplaced"/>
</dbReference>
<dbReference type="Ensembl" id="ENSLLET00000038088.1">
    <property type="protein sequence ID" value="ENSLLEP00000036670.1"/>
    <property type="gene ID" value="ENSLLEG00000023233.1"/>
</dbReference>
<dbReference type="InterPro" id="IPR012337">
    <property type="entry name" value="RNaseH-like_sf"/>
</dbReference>
<evidence type="ECO:0000256" key="12">
    <source>
        <dbReference type="SAM" id="MobiDB-lite"/>
    </source>
</evidence>
<dbReference type="GO" id="GO:0006508">
    <property type="term" value="P:proteolysis"/>
    <property type="evidence" value="ECO:0007669"/>
    <property type="project" value="InterPro"/>
</dbReference>
<dbReference type="InterPro" id="IPR001584">
    <property type="entry name" value="Integrase_cat-core"/>
</dbReference>
<keyword evidence="6" id="KW-0255">Endonuclease</keyword>
<dbReference type="Pfam" id="PF00665">
    <property type="entry name" value="rve"/>
    <property type="match status" value="1"/>
</dbReference>
<dbReference type="PROSITE" id="PS50175">
    <property type="entry name" value="ASP_PROT_RETROV"/>
    <property type="match status" value="1"/>
</dbReference>
<dbReference type="Gene3D" id="3.10.20.370">
    <property type="match status" value="1"/>
</dbReference>
<evidence type="ECO:0000256" key="3">
    <source>
        <dbReference type="ARBA" id="ARBA00022679"/>
    </source>
</evidence>
<dbReference type="InterPro" id="IPR041577">
    <property type="entry name" value="RT_RNaseH_2"/>
</dbReference>
<dbReference type="Pfam" id="PF00077">
    <property type="entry name" value="RVP"/>
    <property type="match status" value="1"/>
</dbReference>
<feature type="domain" description="Peptidase A2" evidence="13">
    <location>
        <begin position="1"/>
        <end position="46"/>
    </location>
</feature>
<dbReference type="Pfam" id="PF17921">
    <property type="entry name" value="Integrase_H2C2"/>
    <property type="match status" value="1"/>
</dbReference>
<keyword evidence="3" id="KW-0808">Transferase</keyword>
<dbReference type="InterPro" id="IPR036397">
    <property type="entry name" value="RNaseH_sf"/>
</dbReference>
<keyword evidence="9" id="KW-0233">DNA recombination</keyword>
<dbReference type="GO" id="GO:0003676">
    <property type="term" value="F:nucleic acid binding"/>
    <property type="evidence" value="ECO:0007669"/>
    <property type="project" value="InterPro"/>
</dbReference>
<feature type="domain" description="RNase H type-1" evidence="15">
    <location>
        <begin position="585"/>
        <end position="732"/>
    </location>
</feature>
<evidence type="ECO:0000256" key="8">
    <source>
        <dbReference type="ARBA" id="ARBA00022918"/>
    </source>
</evidence>
<evidence type="ECO:0000259" key="15">
    <source>
        <dbReference type="PROSITE" id="PS50879"/>
    </source>
</evidence>
<dbReference type="GO" id="GO:0003964">
    <property type="term" value="F:RNA-directed DNA polymerase activity"/>
    <property type="evidence" value="ECO:0007669"/>
    <property type="project" value="UniProtKB-KW"/>
</dbReference>
<dbReference type="Gene3D" id="2.30.30.850">
    <property type="match status" value="1"/>
</dbReference>
<evidence type="ECO:0000256" key="6">
    <source>
        <dbReference type="ARBA" id="ARBA00022759"/>
    </source>
</evidence>
<protein>
    <recommendedName>
        <fullName evidence="11">Gypsy retrotransposon integrase-like protein 1</fullName>
        <ecNumber evidence="2">3.1.26.4</ecNumber>
    </recommendedName>
</protein>
<dbReference type="GO" id="GO:0015074">
    <property type="term" value="P:DNA integration"/>
    <property type="evidence" value="ECO:0007669"/>
    <property type="project" value="InterPro"/>
</dbReference>
<evidence type="ECO:0000259" key="14">
    <source>
        <dbReference type="PROSITE" id="PS50878"/>
    </source>
</evidence>
<dbReference type="GeneTree" id="ENSGT00940000160750"/>
<evidence type="ECO:0000256" key="9">
    <source>
        <dbReference type="ARBA" id="ARBA00023172"/>
    </source>
</evidence>
<dbReference type="GO" id="GO:0004190">
    <property type="term" value="F:aspartic-type endopeptidase activity"/>
    <property type="evidence" value="ECO:0007669"/>
    <property type="project" value="InterPro"/>
</dbReference>
<accession>A0A8C5QGZ7</accession>
<evidence type="ECO:0000256" key="5">
    <source>
        <dbReference type="ARBA" id="ARBA00022722"/>
    </source>
</evidence>
<sequence length="1145" mass="126271">MGINGVLTETKRTTPLRIWDDNGTVIAKRSFSILPTCPVNLLGRDVLGDLGIQITCGPQGDLDVTSPYSCFQTITSPQKYGTRHFPALTIPEALTDVPKTIWAQHSYDVGLIDCTPFRATLKPGTEPVYQKQYPLGPAKTEGIREFIHRFLEAGILRPIVSPYNTPVNPVPKGEGFRFTQDFRALNKVIIPIAPIVPDIHSLLTSIPATATMFTVIDLSNAFFSIPVDRETQPLLAFTFEGAQFCWERLPQGFVDSASAYCRALRETLKEWAPPSGSVLLQYADDLLLCSSDADACKQDTSALLVHLAAEGHKVSLSKLQYCQPKVTYLGFTLSPGERHVSTSRIEALSQLAQPTSKTDMMSFLGMVNFCRHWIPDCSHYDNILRKATRQDAPDTLIWDESMCAAYEMLKVLLSSAPALGLPNYHVPFHLYCREDCTAMAAVLAQVHGGVLRPTAFISRVLPLPVQGMPACLRAVAACAMAVEAAQAITLSHDTILHTPHHVLKVLHNLTTQHVTAQRLSGYEIILTATQNLTVKYSSPTSGPIHALNSLLRLRNTPEDDEHDCLPLIHAVTSPRMDLMSTPLEGEHIRHIFVDGSCRRPTDNTYMTGYAVVELPDMIHDSGRVVQGSAQAAELIALTRACELFKDEEVTIYTDSRYAFGVVHDFGVLWTRRGFQTADGKTIAHADLITDLLEAIQLPARLAVVKCKGHATDGSFQAKGNQFADIISKAAADTDDTTNIVQTHFFLAPPTLPSDTLLLELQAVAAPEDVSFWQSQGLTEDATGLLSKDGVVGLPRAAAPVFIAQFHGIGHRGIKRTCTELAKRFLFSDMTSMVQAQISRCLTCARNNTQGKRVGLHEHLIPAQGPFQELQLDFTHMPTARGGVKYLLVIVDRFSKWPEAFAVTREDARTTAKILCKEIIPRFGCPVTIDSDKGPAFTSKLVQQVVNLMSIQWKFHIPYHPQSSGLIERSNRTIKDKIRKATQGTFTNWPDYLPAILAEIRMTPMAQTKMSPFEILMGRPFPTPWTKGGPPIMLSGDLEQIQEHYVARLIEKLNSVYGDVSLSSVFPSSEPTHPFRTGDQVLVKELHRHKSLDPPYGLPTTVVAVTRTAVLTSDSPAWIHASRVKAAPPKIQPWHSPSPEDSSPLE</sequence>
<dbReference type="Pfam" id="PF17919">
    <property type="entry name" value="RT_RNaseH_2"/>
    <property type="match status" value="1"/>
</dbReference>
<evidence type="ECO:0000313" key="18">
    <source>
        <dbReference type="Proteomes" id="UP000694569"/>
    </source>
</evidence>
<dbReference type="SUPFAM" id="SSF53098">
    <property type="entry name" value="Ribonuclease H-like"/>
    <property type="match status" value="2"/>
</dbReference>
<dbReference type="InterPro" id="IPR002156">
    <property type="entry name" value="RNaseH_domain"/>
</dbReference>
<comment type="similarity">
    <text evidence="1">Belongs to the beta type-B retroviral polymerase family. HERV class-II K(HML-2) pol subfamily.</text>
</comment>
<dbReference type="SUPFAM" id="SSF56672">
    <property type="entry name" value="DNA/RNA polymerases"/>
    <property type="match status" value="1"/>
</dbReference>
<dbReference type="InterPro" id="IPR021109">
    <property type="entry name" value="Peptidase_aspartic_dom_sf"/>
</dbReference>
<keyword evidence="5" id="KW-0540">Nuclease</keyword>
<dbReference type="Gene3D" id="3.30.70.270">
    <property type="match status" value="2"/>
</dbReference>
<dbReference type="GO" id="GO:0004523">
    <property type="term" value="F:RNA-DNA hybrid ribonuclease activity"/>
    <property type="evidence" value="ECO:0007669"/>
    <property type="project" value="UniProtKB-EC"/>
</dbReference>
<reference evidence="17" key="1">
    <citation type="submission" date="2025-08" db="UniProtKB">
        <authorList>
            <consortium name="Ensembl"/>
        </authorList>
    </citation>
    <scope>IDENTIFICATION</scope>
</reference>
<keyword evidence="10" id="KW-0511">Multifunctional enzyme</keyword>
<name>A0A8C5QGZ7_9ANUR</name>
<dbReference type="Pfam" id="PF00075">
    <property type="entry name" value="RNase_H"/>
    <property type="match status" value="1"/>
</dbReference>
<keyword evidence="4" id="KW-0548">Nucleotidyltransferase</keyword>
<evidence type="ECO:0000256" key="11">
    <source>
        <dbReference type="ARBA" id="ARBA00039658"/>
    </source>
</evidence>
<evidence type="ECO:0000259" key="16">
    <source>
        <dbReference type="PROSITE" id="PS50994"/>
    </source>
</evidence>
<reference evidence="17" key="2">
    <citation type="submission" date="2025-09" db="UniProtKB">
        <authorList>
            <consortium name="Ensembl"/>
        </authorList>
    </citation>
    <scope>IDENTIFICATION</scope>
</reference>
<feature type="region of interest" description="Disordered" evidence="12">
    <location>
        <begin position="1125"/>
        <end position="1145"/>
    </location>
</feature>